<evidence type="ECO:0000313" key="3">
    <source>
        <dbReference type="Proteomes" id="UP000274541"/>
    </source>
</evidence>
<gene>
    <name evidence="2" type="ORF">ALQ37_03750</name>
</gene>
<feature type="transmembrane region" description="Helical" evidence="1">
    <location>
        <begin position="201"/>
        <end position="219"/>
    </location>
</feature>
<dbReference type="AntiFam" id="ANF00091">
    <property type="entry name" value="Shadow ORF (opposite smc)"/>
</dbReference>
<name>A0A3M3WLJ8_PSEAP</name>
<keyword evidence="1" id="KW-1133">Transmembrane helix</keyword>
<dbReference type="EMBL" id="RBPX01000346">
    <property type="protein sequence ID" value="RMO58632.1"/>
    <property type="molecule type" value="Genomic_DNA"/>
</dbReference>
<comment type="caution">
    <text evidence="2">The sequence shown here is derived from an EMBL/GenBank/DDBJ whole genome shotgun (WGS) entry which is preliminary data.</text>
</comment>
<keyword evidence="1" id="KW-0812">Transmembrane</keyword>
<reference evidence="2 3" key="1">
    <citation type="submission" date="2018-08" db="EMBL/GenBank/DDBJ databases">
        <title>Recombination of ecologically and evolutionarily significant loci maintains genetic cohesion in the Pseudomonas syringae species complex.</title>
        <authorList>
            <person name="Dillon M."/>
            <person name="Thakur S."/>
            <person name="Almeida R.N.D."/>
            <person name="Weir B.S."/>
            <person name="Guttman D.S."/>
        </authorList>
    </citation>
    <scope>NUCLEOTIDE SEQUENCE [LARGE SCALE GENOMIC DNA]</scope>
    <source>
        <strain evidence="2 3">ICMP 4388</strain>
    </source>
</reference>
<dbReference type="AlphaFoldDB" id="A0A3M3WLJ8"/>
<dbReference type="AntiFam" id="ANF00168">
    <property type="entry name" value="Shadow ORF (opposite smc)"/>
</dbReference>
<keyword evidence="1" id="KW-0472">Membrane</keyword>
<proteinExistence type="predicted"/>
<accession>A0A3M3WLJ8</accession>
<evidence type="ECO:0000256" key="1">
    <source>
        <dbReference type="SAM" id="Phobius"/>
    </source>
</evidence>
<feature type="transmembrane region" description="Helical" evidence="1">
    <location>
        <begin position="162"/>
        <end position="181"/>
    </location>
</feature>
<sequence length="238" mass="25681">MLIEHVPLFLPALHGRFGVFQSDGRLLGGGAGHFLLGLKHLQLFAEGGEQGGVVPKVRFSFLAGTLSFSQVILQLAQPLLTVLNALFDAGNVAADRIKAALHQVEAFGQVMVAVTQPFDTGIGTALIGHQRLEAHFLIADHRLALPHQIIQRLPAQGRQLRFQLALFSLVFLILLGSLSLSVQTLQLTLELFTQVGQARQVLVGATNAVFGFPAPLLVLGDPRGFFDEVAQVFRLGLD</sequence>
<evidence type="ECO:0000313" key="2">
    <source>
        <dbReference type="EMBL" id="RMO58632.1"/>
    </source>
</evidence>
<protein>
    <submittedName>
        <fullName evidence="2">Uncharacterized protein</fullName>
    </submittedName>
</protein>
<dbReference type="Proteomes" id="UP000274541">
    <property type="component" value="Unassembled WGS sequence"/>
</dbReference>
<organism evidence="2 3">
    <name type="scientific">Pseudomonas syringae pv. aptata</name>
    <dbReference type="NCBI Taxonomy" id="83167"/>
    <lineage>
        <taxon>Bacteria</taxon>
        <taxon>Pseudomonadati</taxon>
        <taxon>Pseudomonadota</taxon>
        <taxon>Gammaproteobacteria</taxon>
        <taxon>Pseudomonadales</taxon>
        <taxon>Pseudomonadaceae</taxon>
        <taxon>Pseudomonas</taxon>
        <taxon>Pseudomonas syringae</taxon>
    </lineage>
</organism>